<organism evidence="2 3">
    <name type="scientific">Nannocystis pusilla</name>
    <dbReference type="NCBI Taxonomy" id="889268"/>
    <lineage>
        <taxon>Bacteria</taxon>
        <taxon>Pseudomonadati</taxon>
        <taxon>Myxococcota</taxon>
        <taxon>Polyangia</taxon>
        <taxon>Nannocystales</taxon>
        <taxon>Nannocystaceae</taxon>
        <taxon>Nannocystis</taxon>
    </lineage>
</organism>
<evidence type="ECO:0000313" key="3">
    <source>
        <dbReference type="Proteomes" id="UP001139031"/>
    </source>
</evidence>
<proteinExistence type="predicted"/>
<feature type="domain" description="AB hydrolase-1" evidence="1">
    <location>
        <begin position="37"/>
        <end position="285"/>
    </location>
</feature>
<keyword evidence="3" id="KW-1185">Reference proteome</keyword>
<dbReference type="Gene3D" id="3.40.50.1820">
    <property type="entry name" value="alpha/beta hydrolase"/>
    <property type="match status" value="1"/>
</dbReference>
<dbReference type="EMBL" id="JAIRAU010000036">
    <property type="protein sequence ID" value="MBZ5712871.1"/>
    <property type="molecule type" value="Genomic_DNA"/>
</dbReference>
<sequence>MRLVDRSDVAPAEERATGVGPHGIDVAYQRFGDPAAPPVLLIMGLAMQMVHWPDSLCHELAGRGLHVIRFDNRDAGRSTHLTGAPAPDLPAALAGDLSSASYTLSDMAADAVGLLDALGIASAHLVGASMGGEIAQTVAIEHPGRVRSLTSIMATTGQAGVGQPDPAALRVLFAGAPATTRDEVVAQTLRVARAVGSTGFTVDEADIAARAALAFDRGHDPPGIARQAVAQVASGDRTARLAAVDVPTLVIHGLADRMRDPSGGRATAAALAGAELWLVEGLGHDLPPGLWPELVRRISAHVERAEADGRRAPGSR</sequence>
<protein>
    <submittedName>
        <fullName evidence="2">Alpha/beta fold hydrolase</fullName>
    </submittedName>
</protein>
<accession>A0ABS7TXI9</accession>
<dbReference type="RefSeq" id="WP_224194626.1">
    <property type="nucleotide sequence ID" value="NZ_JAIRAU010000036.1"/>
</dbReference>
<comment type="caution">
    <text evidence="2">The sequence shown here is derived from an EMBL/GenBank/DDBJ whole genome shotgun (WGS) entry which is preliminary data.</text>
</comment>
<gene>
    <name evidence="2" type="ORF">K7C98_26830</name>
</gene>
<name>A0ABS7TXI9_9BACT</name>
<dbReference type="GO" id="GO:0016787">
    <property type="term" value="F:hydrolase activity"/>
    <property type="evidence" value="ECO:0007669"/>
    <property type="project" value="UniProtKB-KW"/>
</dbReference>
<dbReference type="InterPro" id="IPR000073">
    <property type="entry name" value="AB_hydrolase_1"/>
</dbReference>
<dbReference type="InterPro" id="IPR050471">
    <property type="entry name" value="AB_hydrolase"/>
</dbReference>
<dbReference type="PANTHER" id="PTHR43433">
    <property type="entry name" value="HYDROLASE, ALPHA/BETA FOLD FAMILY PROTEIN"/>
    <property type="match status" value="1"/>
</dbReference>
<dbReference type="Proteomes" id="UP001139031">
    <property type="component" value="Unassembled WGS sequence"/>
</dbReference>
<dbReference type="InterPro" id="IPR029058">
    <property type="entry name" value="AB_hydrolase_fold"/>
</dbReference>
<dbReference type="SUPFAM" id="SSF53474">
    <property type="entry name" value="alpha/beta-Hydrolases"/>
    <property type="match status" value="1"/>
</dbReference>
<reference evidence="2" key="1">
    <citation type="submission" date="2021-08" db="EMBL/GenBank/DDBJ databases">
        <authorList>
            <person name="Stevens D.C."/>
        </authorList>
    </citation>
    <scope>NUCLEOTIDE SEQUENCE</scope>
    <source>
        <strain evidence="2">DSM 53165</strain>
    </source>
</reference>
<dbReference type="Pfam" id="PF00561">
    <property type="entry name" value="Abhydrolase_1"/>
    <property type="match status" value="1"/>
</dbReference>
<dbReference type="PRINTS" id="PR00111">
    <property type="entry name" value="ABHYDROLASE"/>
</dbReference>
<keyword evidence="2" id="KW-0378">Hydrolase</keyword>
<evidence type="ECO:0000313" key="2">
    <source>
        <dbReference type="EMBL" id="MBZ5712871.1"/>
    </source>
</evidence>
<dbReference type="PANTHER" id="PTHR43433:SF5">
    <property type="entry name" value="AB HYDROLASE-1 DOMAIN-CONTAINING PROTEIN"/>
    <property type="match status" value="1"/>
</dbReference>
<evidence type="ECO:0000259" key="1">
    <source>
        <dbReference type="Pfam" id="PF00561"/>
    </source>
</evidence>